<evidence type="ECO:0000313" key="3">
    <source>
        <dbReference type="EMBL" id="OLF15460.1"/>
    </source>
</evidence>
<dbReference type="Proteomes" id="UP000185596">
    <property type="component" value="Unassembled WGS sequence"/>
</dbReference>
<dbReference type="RefSeq" id="WP_075127473.1">
    <property type="nucleotide sequence ID" value="NZ_MSIE01000040.1"/>
</dbReference>
<evidence type="ECO:0000259" key="2">
    <source>
        <dbReference type="Pfam" id="PF19816"/>
    </source>
</evidence>
<protein>
    <recommendedName>
        <fullName evidence="2">DUF6299 domain-containing protein</fullName>
    </recommendedName>
</protein>
<feature type="chain" id="PRO_5013022706" description="DUF6299 domain-containing protein" evidence="1">
    <location>
        <begin position="31"/>
        <end position="270"/>
    </location>
</feature>
<feature type="domain" description="DUF6299" evidence="2">
    <location>
        <begin position="163"/>
        <end position="244"/>
    </location>
</feature>
<dbReference type="InterPro" id="IPR046266">
    <property type="entry name" value="DUF6299"/>
</dbReference>
<dbReference type="AlphaFoldDB" id="A0A1Q8CM74"/>
<organism evidence="3 4">
    <name type="scientific">Actinophytocola xanthii</name>
    <dbReference type="NCBI Taxonomy" id="1912961"/>
    <lineage>
        <taxon>Bacteria</taxon>
        <taxon>Bacillati</taxon>
        <taxon>Actinomycetota</taxon>
        <taxon>Actinomycetes</taxon>
        <taxon>Pseudonocardiales</taxon>
        <taxon>Pseudonocardiaceae</taxon>
    </lineage>
</organism>
<evidence type="ECO:0000256" key="1">
    <source>
        <dbReference type="SAM" id="SignalP"/>
    </source>
</evidence>
<dbReference type="OrthoDB" id="4871964at2"/>
<reference evidence="3 4" key="1">
    <citation type="submission" date="2016-12" db="EMBL/GenBank/DDBJ databases">
        <title>The draft genome sequence of Actinophytocola sp. 11-183.</title>
        <authorList>
            <person name="Wang W."/>
            <person name="Yuan L."/>
        </authorList>
    </citation>
    <scope>NUCLEOTIDE SEQUENCE [LARGE SCALE GENOMIC DNA]</scope>
    <source>
        <strain evidence="3 4">11-183</strain>
    </source>
</reference>
<sequence>MRSLVRTGQALGLVAATASVIVLGASPASAEPPTNDTIENAVEITAVPFTDTVDTTEATTDAEDAAVNASCGAPVTNGSVWYRLEATAPAYLVDVSQSDFAAGVIVATGTPGNLSLVSCGPQSIGFEAVEGETYYVMAFSDDPAVVGGQLVIEVRESGPAPKVSMTVDEVGRVNRETGAATISGTYTCVGEADLTLVQGRLSQEQEQGNVVGDFEQLELGCDGVTEWSAEIVPESGSFQRGLAATYALSAGCNAIGCNTYETIEVVRLRR</sequence>
<accession>A0A1Q8CM74</accession>
<gene>
    <name evidence="3" type="ORF">BU204_21245</name>
</gene>
<feature type="signal peptide" evidence="1">
    <location>
        <begin position="1"/>
        <end position="30"/>
    </location>
</feature>
<keyword evidence="1" id="KW-0732">Signal</keyword>
<comment type="caution">
    <text evidence="3">The sequence shown here is derived from an EMBL/GenBank/DDBJ whole genome shotgun (WGS) entry which is preliminary data.</text>
</comment>
<name>A0A1Q8CM74_9PSEU</name>
<dbReference type="STRING" id="1912961.BU204_21245"/>
<dbReference type="EMBL" id="MSIE01000040">
    <property type="protein sequence ID" value="OLF15460.1"/>
    <property type="molecule type" value="Genomic_DNA"/>
</dbReference>
<proteinExistence type="predicted"/>
<keyword evidence="4" id="KW-1185">Reference proteome</keyword>
<dbReference type="Pfam" id="PF19816">
    <property type="entry name" value="DUF6299"/>
    <property type="match status" value="1"/>
</dbReference>
<evidence type="ECO:0000313" key="4">
    <source>
        <dbReference type="Proteomes" id="UP000185596"/>
    </source>
</evidence>